<evidence type="ECO:0000313" key="2">
    <source>
        <dbReference type="Proteomes" id="UP000272942"/>
    </source>
</evidence>
<dbReference type="WBParaSite" id="ECPE_0000169501-mRNA-1">
    <property type="protein sequence ID" value="ECPE_0000169501-mRNA-1"/>
    <property type="gene ID" value="ECPE_0000169501"/>
</dbReference>
<gene>
    <name evidence="1" type="ORF">ECPE_LOCUS1695</name>
</gene>
<reference evidence="1 2" key="2">
    <citation type="submission" date="2018-11" db="EMBL/GenBank/DDBJ databases">
        <authorList>
            <consortium name="Pathogen Informatics"/>
        </authorList>
    </citation>
    <scope>NUCLEOTIDE SEQUENCE [LARGE SCALE GENOMIC DNA]</scope>
    <source>
        <strain evidence="1 2">Egypt</strain>
    </source>
</reference>
<keyword evidence="2" id="KW-1185">Reference proteome</keyword>
<protein>
    <submittedName>
        <fullName evidence="1 3">Uncharacterized protein</fullName>
    </submittedName>
</protein>
<dbReference type="OrthoDB" id="6285723at2759"/>
<organism evidence="3">
    <name type="scientific">Echinostoma caproni</name>
    <dbReference type="NCBI Taxonomy" id="27848"/>
    <lineage>
        <taxon>Eukaryota</taxon>
        <taxon>Metazoa</taxon>
        <taxon>Spiralia</taxon>
        <taxon>Lophotrochozoa</taxon>
        <taxon>Platyhelminthes</taxon>
        <taxon>Trematoda</taxon>
        <taxon>Digenea</taxon>
        <taxon>Plagiorchiida</taxon>
        <taxon>Echinostomata</taxon>
        <taxon>Echinostomatoidea</taxon>
        <taxon>Echinostomatidae</taxon>
        <taxon>Echinostoma</taxon>
    </lineage>
</organism>
<dbReference type="Proteomes" id="UP000272942">
    <property type="component" value="Unassembled WGS sequence"/>
</dbReference>
<dbReference type="EMBL" id="UZAN01013321">
    <property type="protein sequence ID" value="VDP44477.1"/>
    <property type="molecule type" value="Genomic_DNA"/>
</dbReference>
<evidence type="ECO:0000313" key="3">
    <source>
        <dbReference type="WBParaSite" id="ECPE_0000169501-mRNA-1"/>
    </source>
</evidence>
<sequence length="122" mass="14352">MSAELSTRLSRIMSERVDSDMPRNLSVGRMGELYVYHRLMELVRRHRERHSNFDQMVDLEFPTGHPILGVGRIVRCHWANADIESRRPFDLDIDVQGKWSPKSVRCMHIMDLFIKIIVPCFV</sequence>
<reference evidence="3" key="1">
    <citation type="submission" date="2016-06" db="UniProtKB">
        <authorList>
            <consortium name="WormBaseParasite"/>
        </authorList>
    </citation>
    <scope>IDENTIFICATION</scope>
</reference>
<accession>A0A183A410</accession>
<proteinExistence type="predicted"/>
<name>A0A183A410_9TREM</name>
<dbReference type="AlphaFoldDB" id="A0A183A410"/>
<evidence type="ECO:0000313" key="1">
    <source>
        <dbReference type="EMBL" id="VDP44477.1"/>
    </source>
</evidence>